<name>A0AA41V9M7_PAPNU</name>
<keyword evidence="2" id="KW-1185">Reference proteome</keyword>
<reference evidence="1" key="1">
    <citation type="submission" date="2022-03" db="EMBL/GenBank/DDBJ databases">
        <title>A functionally conserved STORR gene fusion in Papaver species that diverged 16.8 million years ago.</title>
        <authorList>
            <person name="Catania T."/>
        </authorList>
    </citation>
    <scope>NUCLEOTIDE SEQUENCE</scope>
    <source>
        <strain evidence="1">S-191538</strain>
    </source>
</reference>
<sequence length="54" mass="6238">MIFRLFTASDGKIKLKAVLRSIMSSDVNLGKYRNLGLILLEDYNIQIILKKPER</sequence>
<proteinExistence type="predicted"/>
<evidence type="ECO:0000313" key="2">
    <source>
        <dbReference type="Proteomes" id="UP001177140"/>
    </source>
</evidence>
<evidence type="ECO:0000313" key="1">
    <source>
        <dbReference type="EMBL" id="MCL7037997.1"/>
    </source>
</evidence>
<gene>
    <name evidence="1" type="ORF">MKW94_019572</name>
</gene>
<accession>A0AA41V9M7</accession>
<dbReference type="Proteomes" id="UP001177140">
    <property type="component" value="Unassembled WGS sequence"/>
</dbReference>
<protein>
    <submittedName>
        <fullName evidence="1">Uncharacterized protein</fullName>
    </submittedName>
</protein>
<dbReference type="EMBL" id="JAJJMA010185625">
    <property type="protein sequence ID" value="MCL7037997.1"/>
    <property type="molecule type" value="Genomic_DNA"/>
</dbReference>
<comment type="caution">
    <text evidence="1">The sequence shown here is derived from an EMBL/GenBank/DDBJ whole genome shotgun (WGS) entry which is preliminary data.</text>
</comment>
<organism evidence="1 2">
    <name type="scientific">Papaver nudicaule</name>
    <name type="common">Iceland poppy</name>
    <dbReference type="NCBI Taxonomy" id="74823"/>
    <lineage>
        <taxon>Eukaryota</taxon>
        <taxon>Viridiplantae</taxon>
        <taxon>Streptophyta</taxon>
        <taxon>Embryophyta</taxon>
        <taxon>Tracheophyta</taxon>
        <taxon>Spermatophyta</taxon>
        <taxon>Magnoliopsida</taxon>
        <taxon>Ranunculales</taxon>
        <taxon>Papaveraceae</taxon>
        <taxon>Papaveroideae</taxon>
        <taxon>Papaver</taxon>
    </lineage>
</organism>
<dbReference type="AlphaFoldDB" id="A0AA41V9M7"/>